<evidence type="ECO:0000256" key="4">
    <source>
        <dbReference type="ARBA" id="ARBA00022840"/>
    </source>
</evidence>
<name>A0A840YKR4_9PROT</name>
<feature type="domain" description="tRNA(Ile)-lysidine/2-thiocytidine synthase N-terminal" evidence="7">
    <location>
        <begin position="14"/>
        <end position="189"/>
    </location>
</feature>
<keyword evidence="2 6" id="KW-0819">tRNA processing</keyword>
<evidence type="ECO:0000256" key="3">
    <source>
        <dbReference type="ARBA" id="ARBA00022741"/>
    </source>
</evidence>
<dbReference type="AlphaFoldDB" id="A0A840YKR4"/>
<proteinExistence type="inferred from homology"/>
<dbReference type="GO" id="GO:0032267">
    <property type="term" value="F:tRNA(Ile)-lysidine synthase activity"/>
    <property type="evidence" value="ECO:0007669"/>
    <property type="project" value="UniProtKB-EC"/>
</dbReference>
<protein>
    <recommendedName>
        <fullName evidence="6">tRNA(Ile)-lysidine synthase</fullName>
        <ecNumber evidence="6">6.3.4.19</ecNumber>
    </recommendedName>
    <alternativeName>
        <fullName evidence="6">tRNA(Ile)-2-lysyl-cytidine synthase</fullName>
    </alternativeName>
    <alternativeName>
        <fullName evidence="6">tRNA(Ile)-lysidine synthetase</fullName>
    </alternativeName>
</protein>
<evidence type="ECO:0000256" key="5">
    <source>
        <dbReference type="ARBA" id="ARBA00048539"/>
    </source>
</evidence>
<evidence type="ECO:0000313" key="8">
    <source>
        <dbReference type="EMBL" id="MBB5694834.1"/>
    </source>
</evidence>
<dbReference type="EC" id="6.3.4.19" evidence="6"/>
<comment type="catalytic activity">
    <reaction evidence="5 6">
        <text>cytidine(34) in tRNA(Ile2) + L-lysine + ATP = lysidine(34) in tRNA(Ile2) + AMP + diphosphate + H(+)</text>
        <dbReference type="Rhea" id="RHEA:43744"/>
        <dbReference type="Rhea" id="RHEA-COMP:10625"/>
        <dbReference type="Rhea" id="RHEA-COMP:10670"/>
        <dbReference type="ChEBI" id="CHEBI:15378"/>
        <dbReference type="ChEBI" id="CHEBI:30616"/>
        <dbReference type="ChEBI" id="CHEBI:32551"/>
        <dbReference type="ChEBI" id="CHEBI:33019"/>
        <dbReference type="ChEBI" id="CHEBI:82748"/>
        <dbReference type="ChEBI" id="CHEBI:83665"/>
        <dbReference type="ChEBI" id="CHEBI:456215"/>
        <dbReference type="EC" id="6.3.4.19"/>
    </reaction>
</comment>
<keyword evidence="6" id="KW-0963">Cytoplasm</keyword>
<dbReference type="GO" id="GO:0005524">
    <property type="term" value="F:ATP binding"/>
    <property type="evidence" value="ECO:0007669"/>
    <property type="project" value="UniProtKB-KW"/>
</dbReference>
<dbReference type="Pfam" id="PF01171">
    <property type="entry name" value="ATP_bind_3"/>
    <property type="match status" value="1"/>
</dbReference>
<keyword evidence="1 6" id="KW-0436">Ligase</keyword>
<dbReference type="PANTHER" id="PTHR43033">
    <property type="entry name" value="TRNA(ILE)-LYSIDINE SYNTHASE-RELATED"/>
    <property type="match status" value="1"/>
</dbReference>
<dbReference type="InterPro" id="IPR012094">
    <property type="entry name" value="tRNA_Ile_lys_synt"/>
</dbReference>
<comment type="similarity">
    <text evidence="6">Belongs to the tRNA(Ile)-lysidine synthase family.</text>
</comment>
<dbReference type="PANTHER" id="PTHR43033:SF1">
    <property type="entry name" value="TRNA(ILE)-LYSIDINE SYNTHASE-RELATED"/>
    <property type="match status" value="1"/>
</dbReference>
<evidence type="ECO:0000259" key="7">
    <source>
        <dbReference type="Pfam" id="PF01171"/>
    </source>
</evidence>
<comment type="caution">
    <text evidence="6">Lacks conserved residue(s) required for the propagation of feature annotation.</text>
</comment>
<evidence type="ECO:0000256" key="6">
    <source>
        <dbReference type="HAMAP-Rule" id="MF_01161"/>
    </source>
</evidence>
<dbReference type="GO" id="GO:0006400">
    <property type="term" value="P:tRNA modification"/>
    <property type="evidence" value="ECO:0007669"/>
    <property type="project" value="UniProtKB-UniRule"/>
</dbReference>
<comment type="caution">
    <text evidence="8">The sequence shown here is derived from an EMBL/GenBank/DDBJ whole genome shotgun (WGS) entry which is preliminary data.</text>
</comment>
<comment type="subcellular location">
    <subcellularLocation>
        <location evidence="6">Cytoplasm</location>
    </subcellularLocation>
</comment>
<keyword evidence="3" id="KW-0547">Nucleotide-binding</keyword>
<accession>A0A840YKR4</accession>
<keyword evidence="9" id="KW-1185">Reference proteome</keyword>
<evidence type="ECO:0000313" key="9">
    <source>
        <dbReference type="Proteomes" id="UP000580654"/>
    </source>
</evidence>
<dbReference type="InterPro" id="IPR014729">
    <property type="entry name" value="Rossmann-like_a/b/a_fold"/>
</dbReference>
<dbReference type="GO" id="GO:0005737">
    <property type="term" value="C:cytoplasm"/>
    <property type="evidence" value="ECO:0007669"/>
    <property type="project" value="UniProtKB-SubCell"/>
</dbReference>
<keyword evidence="4" id="KW-0067">ATP-binding</keyword>
<evidence type="ECO:0000256" key="1">
    <source>
        <dbReference type="ARBA" id="ARBA00022598"/>
    </source>
</evidence>
<sequence length="382" mass="38622">MERLGPFGPAPLLAVGVSGGPHSLALAILASEWVAVRGGRVLALVADHGLRPGSAAEARAVLAQLGGLGIAVRLLPLELSPGPGLHERAREARLAALLAAAGAEGAPWLLLGHHRADQAETVAFRALRGSGEAGLAGMAPARPAVEALVLRPLLGVAPGRIEAFLAARRLDPLRDPSNDDPRFARARLRLALGDPGGEGPGIAALAAAGEGFAARRARMRAAMAERLAGAAEFREEGWARLDRAALGRDAVAEAALSALIRALGGGVHPPARAAVSALLARGGGSLGGALWRGGLVLREPARCALPVPARAGVMWDGRWRVLSAPGGTMVGARGAGPRIEGLPSLVAAGLPVLRNAAGEIIAAPGREGGWAVEFSPISGPLA</sequence>
<dbReference type="Gene3D" id="3.40.50.620">
    <property type="entry name" value="HUPs"/>
    <property type="match status" value="1"/>
</dbReference>
<organism evidence="8 9">
    <name type="scientific">Muricoccus pecuniae</name>
    <dbReference type="NCBI Taxonomy" id="693023"/>
    <lineage>
        <taxon>Bacteria</taxon>
        <taxon>Pseudomonadati</taxon>
        <taxon>Pseudomonadota</taxon>
        <taxon>Alphaproteobacteria</taxon>
        <taxon>Acetobacterales</taxon>
        <taxon>Roseomonadaceae</taxon>
        <taxon>Muricoccus</taxon>
    </lineage>
</organism>
<dbReference type="Proteomes" id="UP000580654">
    <property type="component" value="Unassembled WGS sequence"/>
</dbReference>
<dbReference type="CDD" id="cd01992">
    <property type="entry name" value="TilS_N"/>
    <property type="match status" value="1"/>
</dbReference>
<comment type="function">
    <text evidence="6">Ligates lysine onto the cytidine present at position 34 of the AUA codon-specific tRNA(Ile) that contains the anticodon CAU, in an ATP-dependent manner. Cytidine is converted to lysidine, thus changing the amino acid specificity of the tRNA from methionine to isoleucine.</text>
</comment>
<dbReference type="EMBL" id="JACIJD010000012">
    <property type="protein sequence ID" value="MBB5694834.1"/>
    <property type="molecule type" value="Genomic_DNA"/>
</dbReference>
<dbReference type="HAMAP" id="MF_01161">
    <property type="entry name" value="tRNA_Ile_lys_synt"/>
    <property type="match status" value="1"/>
</dbReference>
<dbReference type="InterPro" id="IPR011063">
    <property type="entry name" value="TilS/TtcA_N"/>
</dbReference>
<gene>
    <name evidence="6" type="primary">tilS</name>
    <name evidence="8" type="ORF">FHS87_002886</name>
</gene>
<dbReference type="RefSeq" id="WP_184519567.1">
    <property type="nucleotide sequence ID" value="NZ_JACIJD010000012.1"/>
</dbReference>
<dbReference type="InterPro" id="IPR012795">
    <property type="entry name" value="tRNA_Ile_lys_synt_N"/>
</dbReference>
<reference evidence="8 9" key="1">
    <citation type="submission" date="2020-08" db="EMBL/GenBank/DDBJ databases">
        <title>Genomic Encyclopedia of Type Strains, Phase IV (KMG-IV): sequencing the most valuable type-strain genomes for metagenomic binning, comparative biology and taxonomic classification.</title>
        <authorList>
            <person name="Goeker M."/>
        </authorList>
    </citation>
    <scope>NUCLEOTIDE SEQUENCE [LARGE SCALE GENOMIC DNA]</scope>
    <source>
        <strain evidence="8 9">DSM 25622</strain>
    </source>
</reference>
<dbReference type="SUPFAM" id="SSF52402">
    <property type="entry name" value="Adenine nucleotide alpha hydrolases-like"/>
    <property type="match status" value="1"/>
</dbReference>
<dbReference type="NCBIfam" id="TIGR02432">
    <property type="entry name" value="lysidine_TilS_N"/>
    <property type="match status" value="1"/>
</dbReference>
<evidence type="ECO:0000256" key="2">
    <source>
        <dbReference type="ARBA" id="ARBA00022694"/>
    </source>
</evidence>